<comment type="caution">
    <text evidence="1">The sequence shown here is derived from an EMBL/GenBank/DDBJ whole genome shotgun (WGS) entry which is preliminary data.</text>
</comment>
<gene>
    <name evidence="1" type="ORF">AVEN_72928_1</name>
</gene>
<organism evidence="1 2">
    <name type="scientific">Araneus ventricosus</name>
    <name type="common">Orbweaver spider</name>
    <name type="synonym">Epeira ventricosa</name>
    <dbReference type="NCBI Taxonomy" id="182803"/>
    <lineage>
        <taxon>Eukaryota</taxon>
        <taxon>Metazoa</taxon>
        <taxon>Ecdysozoa</taxon>
        <taxon>Arthropoda</taxon>
        <taxon>Chelicerata</taxon>
        <taxon>Arachnida</taxon>
        <taxon>Araneae</taxon>
        <taxon>Araneomorphae</taxon>
        <taxon>Entelegynae</taxon>
        <taxon>Araneoidea</taxon>
        <taxon>Araneidae</taxon>
        <taxon>Araneus</taxon>
    </lineage>
</organism>
<accession>A0A4Y2GZR1</accession>
<proteinExistence type="predicted"/>
<evidence type="ECO:0000313" key="2">
    <source>
        <dbReference type="Proteomes" id="UP000499080"/>
    </source>
</evidence>
<dbReference type="Proteomes" id="UP000499080">
    <property type="component" value="Unassembled WGS sequence"/>
</dbReference>
<dbReference type="AlphaFoldDB" id="A0A4Y2GZR1"/>
<protein>
    <submittedName>
        <fullName evidence="1">Uncharacterized protein</fullName>
    </submittedName>
</protein>
<sequence length="88" mass="10326">MQQTRQDESSAVGKQCCGLHYSDMTSNQQKSSLTCWSGIFYALKMTRRSHCLVFLSFYGDNVLICRWVYTTEALFVENEFMIEEHYTM</sequence>
<name>A0A4Y2GZR1_ARAVE</name>
<reference evidence="1 2" key="1">
    <citation type="journal article" date="2019" name="Sci. Rep.">
        <title>Orb-weaving spider Araneus ventricosus genome elucidates the spidroin gene catalogue.</title>
        <authorList>
            <person name="Kono N."/>
            <person name="Nakamura H."/>
            <person name="Ohtoshi R."/>
            <person name="Moran D.A.P."/>
            <person name="Shinohara A."/>
            <person name="Yoshida Y."/>
            <person name="Fujiwara M."/>
            <person name="Mori M."/>
            <person name="Tomita M."/>
            <person name="Arakawa K."/>
        </authorList>
    </citation>
    <scope>NUCLEOTIDE SEQUENCE [LARGE SCALE GENOMIC DNA]</scope>
</reference>
<evidence type="ECO:0000313" key="1">
    <source>
        <dbReference type="EMBL" id="GBM57978.1"/>
    </source>
</evidence>
<keyword evidence="2" id="KW-1185">Reference proteome</keyword>
<dbReference type="EMBL" id="BGPR01001616">
    <property type="protein sequence ID" value="GBM57978.1"/>
    <property type="molecule type" value="Genomic_DNA"/>
</dbReference>